<proteinExistence type="predicted"/>
<dbReference type="RefSeq" id="XP_062711923.1">
    <property type="nucleotide sequence ID" value="XM_062855939.1"/>
</dbReference>
<feature type="domain" description="F-box" evidence="2">
    <location>
        <begin position="7"/>
        <end position="53"/>
    </location>
</feature>
<keyword evidence="1" id="KW-0833">Ubl conjugation pathway</keyword>
<dbReference type="InterPro" id="IPR032675">
    <property type="entry name" value="LRR_dom_sf"/>
</dbReference>
<reference evidence="4" key="1">
    <citation type="journal article" date="2015" name="Proc. Natl. Acad. Sci. U.S.A.">
        <title>Genome sequence of the Asian Tiger mosquito, Aedes albopictus, reveals insights into its biology, genetics, and evolution.</title>
        <authorList>
            <person name="Chen X.G."/>
            <person name="Jiang X."/>
            <person name="Gu J."/>
            <person name="Xu M."/>
            <person name="Wu Y."/>
            <person name="Deng Y."/>
            <person name="Zhang C."/>
            <person name="Bonizzoni M."/>
            <person name="Dermauw W."/>
            <person name="Vontas J."/>
            <person name="Armbruster P."/>
            <person name="Huang X."/>
            <person name="Yang Y."/>
            <person name="Zhang H."/>
            <person name="He W."/>
            <person name="Peng H."/>
            <person name="Liu Y."/>
            <person name="Wu K."/>
            <person name="Chen J."/>
            <person name="Lirakis M."/>
            <person name="Topalis P."/>
            <person name="Van Leeuwen T."/>
            <person name="Hall A.B."/>
            <person name="Jiang X."/>
            <person name="Thorpe C."/>
            <person name="Mueller R.L."/>
            <person name="Sun C."/>
            <person name="Waterhouse R.M."/>
            <person name="Yan G."/>
            <person name="Tu Z.J."/>
            <person name="Fang X."/>
            <person name="James A.A."/>
        </authorList>
    </citation>
    <scope>NUCLEOTIDE SEQUENCE [LARGE SCALE GENOMIC DNA]</scope>
    <source>
        <strain evidence="4">Foshan</strain>
    </source>
</reference>
<dbReference type="InterPro" id="IPR001810">
    <property type="entry name" value="F-box_dom"/>
</dbReference>
<dbReference type="SMART" id="SM00256">
    <property type="entry name" value="FBOX"/>
    <property type="match status" value="1"/>
</dbReference>
<reference evidence="3" key="2">
    <citation type="submission" date="2025-05" db="UniProtKB">
        <authorList>
            <consortium name="EnsemblMetazoa"/>
        </authorList>
    </citation>
    <scope>IDENTIFICATION</scope>
    <source>
        <strain evidence="3">Foshan</strain>
    </source>
</reference>
<dbReference type="PANTHER" id="PTHR13318">
    <property type="entry name" value="PARTNER OF PAIRED, ISOFORM B-RELATED"/>
    <property type="match status" value="1"/>
</dbReference>
<dbReference type="InterPro" id="IPR036047">
    <property type="entry name" value="F-box-like_dom_sf"/>
</dbReference>
<dbReference type="PANTHER" id="PTHR13318:SF247">
    <property type="entry name" value="GH16156P"/>
    <property type="match status" value="1"/>
</dbReference>
<dbReference type="InterPro" id="IPR057207">
    <property type="entry name" value="FBXL15_LRR"/>
</dbReference>
<accession>A0ABM1XSD1</accession>
<evidence type="ECO:0000313" key="3">
    <source>
        <dbReference type="EnsemblMetazoa" id="AALFPA23_002389.P2202"/>
    </source>
</evidence>
<dbReference type="Gene3D" id="1.20.1280.50">
    <property type="match status" value="1"/>
</dbReference>
<evidence type="ECO:0000259" key="2">
    <source>
        <dbReference type="PROSITE" id="PS50181"/>
    </source>
</evidence>
<dbReference type="Pfam" id="PF12937">
    <property type="entry name" value="F-box-like"/>
    <property type="match status" value="1"/>
</dbReference>
<dbReference type="InterPro" id="IPR006553">
    <property type="entry name" value="Leu-rich_rpt_Cys-con_subtyp"/>
</dbReference>
<keyword evidence="4" id="KW-1185">Reference proteome</keyword>
<dbReference type="Proteomes" id="UP000069940">
    <property type="component" value="Unassembled WGS sequence"/>
</dbReference>
<organism evidence="3 4">
    <name type="scientific">Aedes albopictus</name>
    <name type="common">Asian tiger mosquito</name>
    <name type="synonym">Stegomyia albopicta</name>
    <dbReference type="NCBI Taxonomy" id="7160"/>
    <lineage>
        <taxon>Eukaryota</taxon>
        <taxon>Metazoa</taxon>
        <taxon>Ecdysozoa</taxon>
        <taxon>Arthropoda</taxon>
        <taxon>Hexapoda</taxon>
        <taxon>Insecta</taxon>
        <taxon>Pterygota</taxon>
        <taxon>Neoptera</taxon>
        <taxon>Endopterygota</taxon>
        <taxon>Diptera</taxon>
        <taxon>Nematocera</taxon>
        <taxon>Culicoidea</taxon>
        <taxon>Culicidae</taxon>
        <taxon>Culicinae</taxon>
        <taxon>Aedini</taxon>
        <taxon>Aedes</taxon>
        <taxon>Stegomyia</taxon>
    </lineage>
</organism>
<dbReference type="GeneID" id="109418895"/>
<evidence type="ECO:0000313" key="4">
    <source>
        <dbReference type="Proteomes" id="UP000069940"/>
    </source>
</evidence>
<name>A0ABM1XSD1_AEDAL</name>
<sequence length="584" mass="67243">MGFKCAEPDFTMLPTELLVKIFEYLPVADRRTASMACWRWYEASKYLGFVRKMCLHLVGVEFDDFTSPVADLLQSSFCFPVLKLTRVKLNVYSKFWAKFGPFIQEISFEKCMIWRERVISVFKYMPNLRIARFIECDLLRDDLFLNWKFFENGVVKIYFPSIEHLSLSKNAFSELQFNAMVDMMPNLTEVDFSNCFRNADPTRKAQLLNCILTFIQRRQNELKSLNLSGVPVDDIFLRGMVSARGLMLEELTFTYLEKIPRKLPAIIELLQRQTDIRVLDLSQSTGITDYCIDQIVRNMLNLRVMKLAGCCGVSDYGVAQIFKLRQLEVIDLSKCRITKRGIMDGASHSSKTVFHELHLELLSPLDDECIVKISASFANLKILNMGGSVPGMTDIALQHIFYNLSHLEQLNLERSTKLTDAGFTGIDLPQKTFAIWDIEETFSIDRLKKLRVLKVSGCYKLTDFSLRYAFRFMELKELNLSRCHQLSKQGIEKLVTNCPALEYLDLSECPNINDCCVELIAQNLKRLSTLKLANCPLVSEVGLSYLSEHCKNLKYLYVRGCFKLPPDISERLANISTLRQVYKS</sequence>
<dbReference type="SUPFAM" id="SSF81383">
    <property type="entry name" value="F-box domain"/>
    <property type="match status" value="1"/>
</dbReference>
<dbReference type="Pfam" id="PF25372">
    <property type="entry name" value="DUF7885"/>
    <property type="match status" value="1"/>
</dbReference>
<dbReference type="Gene3D" id="3.80.10.10">
    <property type="entry name" value="Ribonuclease Inhibitor"/>
    <property type="match status" value="3"/>
</dbReference>
<dbReference type="PROSITE" id="PS50181">
    <property type="entry name" value="FBOX"/>
    <property type="match status" value="1"/>
</dbReference>
<evidence type="ECO:0000256" key="1">
    <source>
        <dbReference type="ARBA" id="ARBA00022786"/>
    </source>
</evidence>
<dbReference type="SMART" id="SM00367">
    <property type="entry name" value="LRR_CC"/>
    <property type="match status" value="9"/>
</dbReference>
<dbReference type="SUPFAM" id="SSF52047">
    <property type="entry name" value="RNI-like"/>
    <property type="match status" value="1"/>
</dbReference>
<dbReference type="EnsemblMetazoa" id="AALFPA23_002389.R2202">
    <property type="protein sequence ID" value="AALFPA23_002389.P2202"/>
    <property type="gene ID" value="AALFPA23_002389"/>
</dbReference>
<protein>
    <recommendedName>
        <fullName evidence="2">F-box domain-containing protein</fullName>
    </recommendedName>
</protein>
<dbReference type="SUPFAM" id="SSF52058">
    <property type="entry name" value="L domain-like"/>
    <property type="match status" value="1"/>
</dbReference>